<evidence type="ECO:0000313" key="1">
    <source>
        <dbReference type="EMBL" id="GFA68846.1"/>
    </source>
</evidence>
<gene>
    <name evidence="1" type="ORF">Tci_640818</name>
</gene>
<reference evidence="1" key="1">
    <citation type="journal article" date="2019" name="Sci. Rep.">
        <title>Draft genome of Tanacetum cinerariifolium, the natural source of mosquito coil.</title>
        <authorList>
            <person name="Yamashiro T."/>
            <person name="Shiraishi A."/>
            <person name="Satake H."/>
            <person name="Nakayama K."/>
        </authorList>
    </citation>
    <scope>NUCLEOTIDE SEQUENCE</scope>
</reference>
<comment type="caution">
    <text evidence="1">The sequence shown here is derived from an EMBL/GenBank/DDBJ whole genome shotgun (WGS) entry which is preliminary data.</text>
</comment>
<name>A0A699K3V2_TANCI</name>
<sequence length="192" mass="20585">MKIWLRLVSDHLAELTSSFSGVKKSNKHDEVKVAQCKRKLGDGHFTIAIKVLTSSGAALSTLETMHELEAKHPYAPLLTLSSSPLGVDALSVNKDLMLNSICNFPKGTSCGVVNMFLSGKCPSQLREYIASAPLTPLVKPGGGIRPIIVGTVWRRLVSKAASSSIGNFMNTYLQEFQFGVSVPGGCEAVLHS</sequence>
<proteinExistence type="predicted"/>
<protein>
    <recommendedName>
        <fullName evidence="2">Reverse transcriptase domain-containing protein</fullName>
    </recommendedName>
</protein>
<organism evidence="1">
    <name type="scientific">Tanacetum cinerariifolium</name>
    <name type="common">Dalmatian daisy</name>
    <name type="synonym">Chrysanthemum cinerariifolium</name>
    <dbReference type="NCBI Taxonomy" id="118510"/>
    <lineage>
        <taxon>Eukaryota</taxon>
        <taxon>Viridiplantae</taxon>
        <taxon>Streptophyta</taxon>
        <taxon>Embryophyta</taxon>
        <taxon>Tracheophyta</taxon>
        <taxon>Spermatophyta</taxon>
        <taxon>Magnoliopsida</taxon>
        <taxon>eudicotyledons</taxon>
        <taxon>Gunneridae</taxon>
        <taxon>Pentapetalae</taxon>
        <taxon>asterids</taxon>
        <taxon>campanulids</taxon>
        <taxon>Asterales</taxon>
        <taxon>Asteraceae</taxon>
        <taxon>Asteroideae</taxon>
        <taxon>Anthemideae</taxon>
        <taxon>Anthemidinae</taxon>
        <taxon>Tanacetum</taxon>
    </lineage>
</organism>
<dbReference type="AlphaFoldDB" id="A0A699K3V2"/>
<feature type="non-terminal residue" evidence="1">
    <location>
        <position position="192"/>
    </location>
</feature>
<dbReference type="EMBL" id="BKCJ010469201">
    <property type="protein sequence ID" value="GFA68846.1"/>
    <property type="molecule type" value="Genomic_DNA"/>
</dbReference>
<accession>A0A699K3V2</accession>
<evidence type="ECO:0008006" key="2">
    <source>
        <dbReference type="Google" id="ProtNLM"/>
    </source>
</evidence>